<feature type="domain" description="Senescence" evidence="2">
    <location>
        <begin position="582"/>
        <end position="778"/>
    </location>
</feature>
<dbReference type="EMBL" id="JAATIP010000030">
    <property type="protein sequence ID" value="KAF4390048.1"/>
    <property type="molecule type" value="Genomic_DNA"/>
</dbReference>
<protein>
    <recommendedName>
        <fullName evidence="2">Senescence domain-containing protein</fullName>
    </recommendedName>
</protein>
<evidence type="ECO:0000259" key="2">
    <source>
        <dbReference type="Pfam" id="PF06911"/>
    </source>
</evidence>
<dbReference type="PANTHER" id="PTHR21068:SF36">
    <property type="entry name" value="SENESCENCE_DEHYDRATION-ASSOCIATED PROTEIN-LIKE PROTEIN"/>
    <property type="match status" value="1"/>
</dbReference>
<evidence type="ECO:0000313" key="3">
    <source>
        <dbReference type="EMBL" id="KAF4390048.1"/>
    </source>
</evidence>
<evidence type="ECO:0000256" key="1">
    <source>
        <dbReference type="SAM" id="MobiDB-lite"/>
    </source>
</evidence>
<name>A0A7J6H5S6_CANSA</name>
<dbReference type="AlphaFoldDB" id="A0A7J6H5S6"/>
<feature type="compositionally biased region" description="Low complexity" evidence="1">
    <location>
        <begin position="1"/>
        <end position="15"/>
    </location>
</feature>
<feature type="region of interest" description="Disordered" evidence="1">
    <location>
        <begin position="1"/>
        <end position="29"/>
    </location>
</feature>
<sequence length="783" mass="84419">MGCFSFRSSKTPSSSAMKGPRTDQNGYYNNPEIPKNIRHEVLLQIPVCRVHLVEAGEALELANGDFKLTRISDQDLCLAIIVSVGNNLTWPLTKDEPVLKLDSLNYLFSLPMTEDEPPLSYGVSFCEHHRGYLATLDSLLKNNSCFSDSTTAQSKGEVDWKEFAPRVENYNNFLAKAIAGGTGHIVKGIFMLTDAYANQVLKGGEMIQANNNNNNYNGVEVKSGVRKKENENINNGGALKRVKKMSKMTEALSKTMLDGVGIATGSVMAPMFKSKAGEKFIATAPGQVLLASLDAVNKVLDAVEVAEKQALLATSTAASREVKKRYGDEAGENTADALATVGHLGNTAWNIIKIRKALNPASSVSTGVDTNKVRLFSNTRIHFSSTSNLISLLHKKRKKKSTAASIMGCFNFCNSKNPSPAMKEAPLENSYYNPEIAKNIRHEILLQIPVCRVHLVEAGEALELANGDFKLTRILDENVSLATIISVGNDLTWPLTKDEPVVKLDSLNYLFSLPMTDGDPPLSYGVSFPDDCAFFLTSLDSFLKENTCFSGLTTTPKPTQSKGLDWKEFAPRVENYNNFLAKAIAGGTGHIVKGMFKLSNAYANQVQKGGEMTLANGVEVKSCVTKKESGGSVKKSSGVNKGLKRARKMSKMTERLSKTMLNGVGIATGAVMAPMLKSQAGKKFLTMVPGEVILATLDAVNKVLDAAEVAEKQALSATSVAATRMVSNRYGDEAGEATADALATVGHCAGTAWNIFKIRKAFNPASSVSTGMLKNAAKSSTKI</sequence>
<feature type="domain" description="Senescence" evidence="2">
    <location>
        <begin position="176"/>
        <end position="356"/>
    </location>
</feature>
<dbReference type="InterPro" id="IPR045036">
    <property type="entry name" value="Spartin-like"/>
</dbReference>
<accession>A0A7J6H5S6</accession>
<reference evidence="3 4" key="1">
    <citation type="journal article" date="2020" name="bioRxiv">
        <title>Sequence and annotation of 42 cannabis genomes reveals extensive copy number variation in cannabinoid synthesis and pathogen resistance genes.</title>
        <authorList>
            <person name="Mckernan K.J."/>
            <person name="Helbert Y."/>
            <person name="Kane L.T."/>
            <person name="Ebling H."/>
            <person name="Zhang L."/>
            <person name="Liu B."/>
            <person name="Eaton Z."/>
            <person name="Mclaughlin S."/>
            <person name="Kingan S."/>
            <person name="Baybayan P."/>
            <person name="Concepcion G."/>
            <person name="Jordan M."/>
            <person name="Riva A."/>
            <person name="Barbazuk W."/>
            <person name="Harkins T."/>
        </authorList>
    </citation>
    <scope>NUCLEOTIDE SEQUENCE [LARGE SCALE GENOMIC DNA]</scope>
    <source>
        <strain evidence="4">cv. Jamaican Lion 4</strain>
        <tissue evidence="3">Leaf</tissue>
    </source>
</reference>
<dbReference type="InterPro" id="IPR009686">
    <property type="entry name" value="Senescence/spartin_C"/>
</dbReference>
<dbReference type="PANTHER" id="PTHR21068">
    <property type="entry name" value="SPARTIN"/>
    <property type="match status" value="1"/>
</dbReference>
<organism evidence="3 4">
    <name type="scientific">Cannabis sativa</name>
    <name type="common">Hemp</name>
    <name type="synonym">Marijuana</name>
    <dbReference type="NCBI Taxonomy" id="3483"/>
    <lineage>
        <taxon>Eukaryota</taxon>
        <taxon>Viridiplantae</taxon>
        <taxon>Streptophyta</taxon>
        <taxon>Embryophyta</taxon>
        <taxon>Tracheophyta</taxon>
        <taxon>Spermatophyta</taxon>
        <taxon>Magnoliopsida</taxon>
        <taxon>eudicotyledons</taxon>
        <taxon>Gunneridae</taxon>
        <taxon>Pentapetalae</taxon>
        <taxon>rosids</taxon>
        <taxon>fabids</taxon>
        <taxon>Rosales</taxon>
        <taxon>Cannabaceae</taxon>
        <taxon>Cannabis</taxon>
    </lineage>
</organism>
<dbReference type="Pfam" id="PF06911">
    <property type="entry name" value="Senescence"/>
    <property type="match status" value="2"/>
</dbReference>
<dbReference type="GO" id="GO:0005886">
    <property type="term" value="C:plasma membrane"/>
    <property type="evidence" value="ECO:0007669"/>
    <property type="project" value="TreeGrafter"/>
</dbReference>
<comment type="caution">
    <text evidence="3">The sequence shown here is derived from an EMBL/GenBank/DDBJ whole genome shotgun (WGS) entry which is preliminary data.</text>
</comment>
<gene>
    <name evidence="3" type="ORF">F8388_002990</name>
</gene>
<proteinExistence type="predicted"/>
<dbReference type="Proteomes" id="UP000525078">
    <property type="component" value="Unassembled WGS sequence"/>
</dbReference>
<evidence type="ECO:0000313" key="4">
    <source>
        <dbReference type="Proteomes" id="UP000525078"/>
    </source>
</evidence>